<evidence type="ECO:0000259" key="5">
    <source>
        <dbReference type="Pfam" id="PF14689"/>
    </source>
</evidence>
<dbReference type="Pfam" id="PF14689">
    <property type="entry name" value="SPOB_a"/>
    <property type="match status" value="1"/>
</dbReference>
<evidence type="ECO:0000313" key="6">
    <source>
        <dbReference type="EMBL" id="SYX82243.1"/>
    </source>
</evidence>
<name>A0A383R600_PAEAL</name>
<evidence type="ECO:0000256" key="4">
    <source>
        <dbReference type="SAM" id="Phobius"/>
    </source>
</evidence>
<keyword evidence="4" id="KW-0472">Membrane</keyword>
<evidence type="ECO:0000313" key="7">
    <source>
        <dbReference type="Proteomes" id="UP000304148"/>
    </source>
</evidence>
<dbReference type="Proteomes" id="UP000304148">
    <property type="component" value="Chromosome"/>
</dbReference>
<gene>
    <name evidence="6" type="ORF">PBLR_10663</name>
</gene>
<feature type="domain" description="SpoOB alpha-helical" evidence="5">
    <location>
        <begin position="69"/>
        <end position="119"/>
    </location>
</feature>
<evidence type="ECO:0000256" key="1">
    <source>
        <dbReference type="ARBA" id="ARBA00022553"/>
    </source>
</evidence>
<sequence length="251" mass="28648">MNRTSLWIGCCWAVAAAGTAAIIGWNMHIGWRIGLAFVVAASIGGVFLLFSRQQQRQRERMLQEAQLAAIHLMNHQRHDWMNDLQLLYGYVRLKKYDKLPDCVETIKERMAEESRIAKLGFPELVMFLMQHRTSGGTMPLKVMIPEPLELDRLNLGVDTVCLTNMIIETVNTFRFASKEQGDAYCPLQLAIWCESSQLYIQYQLEGKLLRPGEVAEKLRRLAMERGVRLEQLSAKHHDGQDAYQIVVPCSA</sequence>
<proteinExistence type="predicted"/>
<dbReference type="GO" id="GO:0000155">
    <property type="term" value="F:phosphorelay sensor kinase activity"/>
    <property type="evidence" value="ECO:0007669"/>
    <property type="project" value="InterPro"/>
</dbReference>
<dbReference type="RefSeq" id="WP_138184665.1">
    <property type="nucleotide sequence ID" value="NZ_LS992241.1"/>
</dbReference>
<organism evidence="6 7">
    <name type="scientific">Paenibacillus alvei</name>
    <name type="common">Bacillus alvei</name>
    <dbReference type="NCBI Taxonomy" id="44250"/>
    <lineage>
        <taxon>Bacteria</taxon>
        <taxon>Bacillati</taxon>
        <taxon>Bacillota</taxon>
        <taxon>Bacilli</taxon>
        <taxon>Bacillales</taxon>
        <taxon>Paenibacillaceae</taxon>
        <taxon>Paenibacillus</taxon>
    </lineage>
</organism>
<dbReference type="InterPro" id="IPR016120">
    <property type="entry name" value="Sig_transdc_His_kin_SpoOB"/>
</dbReference>
<feature type="transmembrane region" description="Helical" evidence="4">
    <location>
        <begin position="30"/>
        <end position="50"/>
    </location>
</feature>
<keyword evidence="3 6" id="KW-0418">Kinase</keyword>
<keyword evidence="4" id="KW-0812">Transmembrane</keyword>
<dbReference type="AlphaFoldDB" id="A0A383R600"/>
<reference evidence="7" key="1">
    <citation type="submission" date="2018-08" db="EMBL/GenBank/DDBJ databases">
        <authorList>
            <person name="Chevrot R."/>
        </authorList>
    </citation>
    <scope>NUCLEOTIDE SEQUENCE [LARGE SCALE GENOMIC DNA]</scope>
</reference>
<keyword evidence="4" id="KW-1133">Transmembrane helix</keyword>
<evidence type="ECO:0000256" key="3">
    <source>
        <dbReference type="ARBA" id="ARBA00022777"/>
    </source>
</evidence>
<dbReference type="Gene3D" id="1.10.287.130">
    <property type="match status" value="1"/>
</dbReference>
<keyword evidence="2" id="KW-0808">Transferase</keyword>
<dbReference type="EMBL" id="LS992241">
    <property type="protein sequence ID" value="SYX82243.1"/>
    <property type="molecule type" value="Genomic_DNA"/>
</dbReference>
<dbReference type="InterPro" id="IPR039506">
    <property type="entry name" value="SPOB_a"/>
</dbReference>
<protein>
    <submittedName>
        <fullName evidence="6">Sensor_kinase_SpoOB-type, alpha-helical domain</fullName>
    </submittedName>
</protein>
<keyword evidence="1" id="KW-0597">Phosphoprotein</keyword>
<accession>A0A383R600</accession>
<dbReference type="SUPFAM" id="SSF55890">
    <property type="entry name" value="Sporulation response regulatory protein Spo0B"/>
    <property type="match status" value="1"/>
</dbReference>
<evidence type="ECO:0000256" key="2">
    <source>
        <dbReference type="ARBA" id="ARBA00022679"/>
    </source>
</evidence>